<evidence type="ECO:0000313" key="2">
    <source>
        <dbReference type="Proteomes" id="UP000824782"/>
    </source>
</evidence>
<gene>
    <name evidence="1" type="ORF">GDO81_028723</name>
</gene>
<name>A0AAV6YEB2_ENGPU</name>
<dbReference type="AlphaFoldDB" id="A0AAV6YEB2"/>
<sequence length="78" mass="9116">MYKRTFVYVVSSSRTVIYGFLFQDCTRWALSYSTDVSKICSRLLGVYPCRGYGIIKYREHCSVRTSPQRTWRSCNPGI</sequence>
<evidence type="ECO:0000313" key="1">
    <source>
        <dbReference type="EMBL" id="KAG8535366.1"/>
    </source>
</evidence>
<proteinExistence type="predicted"/>
<reference evidence="1" key="1">
    <citation type="thesis" date="2020" institute="ProQuest LLC" country="789 East Eisenhower Parkway, Ann Arbor, MI, USA">
        <title>Comparative Genomics and Chromosome Evolution.</title>
        <authorList>
            <person name="Mudd A.B."/>
        </authorList>
    </citation>
    <scope>NUCLEOTIDE SEQUENCE</scope>
    <source>
        <strain evidence="1">237g6f4</strain>
        <tissue evidence="1">Blood</tissue>
    </source>
</reference>
<protein>
    <recommendedName>
        <fullName evidence="3">Secreted protein</fullName>
    </recommendedName>
</protein>
<dbReference type="Proteomes" id="UP000824782">
    <property type="component" value="Unassembled WGS sequence"/>
</dbReference>
<accession>A0AAV6YEB2</accession>
<comment type="caution">
    <text evidence="1">The sequence shown here is derived from an EMBL/GenBank/DDBJ whole genome shotgun (WGS) entry which is preliminary data.</text>
</comment>
<keyword evidence="2" id="KW-1185">Reference proteome</keyword>
<dbReference type="EMBL" id="WNYA01069245">
    <property type="protein sequence ID" value="KAG8535366.1"/>
    <property type="molecule type" value="Genomic_DNA"/>
</dbReference>
<organism evidence="1 2">
    <name type="scientific">Engystomops pustulosus</name>
    <name type="common">Tungara frog</name>
    <name type="synonym">Physalaemus pustulosus</name>
    <dbReference type="NCBI Taxonomy" id="76066"/>
    <lineage>
        <taxon>Eukaryota</taxon>
        <taxon>Metazoa</taxon>
        <taxon>Chordata</taxon>
        <taxon>Craniata</taxon>
        <taxon>Vertebrata</taxon>
        <taxon>Euteleostomi</taxon>
        <taxon>Amphibia</taxon>
        <taxon>Batrachia</taxon>
        <taxon>Anura</taxon>
        <taxon>Neobatrachia</taxon>
        <taxon>Hyloidea</taxon>
        <taxon>Leptodactylidae</taxon>
        <taxon>Leiuperinae</taxon>
        <taxon>Engystomops</taxon>
    </lineage>
</organism>
<evidence type="ECO:0008006" key="3">
    <source>
        <dbReference type="Google" id="ProtNLM"/>
    </source>
</evidence>